<dbReference type="Pfam" id="PF13618">
    <property type="entry name" value="Gluconate_2-dh3"/>
    <property type="match status" value="1"/>
</dbReference>
<protein>
    <submittedName>
        <fullName evidence="1">Gluconate 2-dehydrogenase subunit 3 family protein</fullName>
    </submittedName>
</protein>
<dbReference type="EMBL" id="CP089291">
    <property type="protein sequence ID" value="UOF92676.1"/>
    <property type="molecule type" value="Genomic_DNA"/>
</dbReference>
<evidence type="ECO:0000313" key="2">
    <source>
        <dbReference type="Proteomes" id="UP000830167"/>
    </source>
</evidence>
<proteinExistence type="predicted"/>
<gene>
    <name evidence="1" type="ORF">LSG31_11215</name>
</gene>
<name>A0ABY4CTU7_9BACL</name>
<dbReference type="Proteomes" id="UP000830167">
    <property type="component" value="Chromosome"/>
</dbReference>
<dbReference type="RefSeq" id="WP_347439347.1">
    <property type="nucleotide sequence ID" value="NZ_CP089291.1"/>
</dbReference>
<accession>A0ABY4CTU7</accession>
<reference evidence="1" key="1">
    <citation type="submission" date="2021-12" db="EMBL/GenBank/DDBJ databases">
        <title>Alicyclobacillaceae gen. nov., sp. nov., isolated from chalcocite enrichment system.</title>
        <authorList>
            <person name="Jiang Z."/>
        </authorList>
    </citation>
    <scope>NUCLEOTIDE SEQUENCE</scope>
    <source>
        <strain evidence="1">MYW30-H2</strain>
    </source>
</reference>
<sequence>MPVKEGYYTKFDVMQSLPEWDSHTREIVQQRLHGSDTYANLTIIEAEILKSLCQHMTGEERPDVIQYAVTHLDQQSAAAKGESQRKAGTPPLGKLIANGLQAFELSVRGECIVSFLELEAGKQLEIVQKIRQGHYDRHSCWLERNISPNVWFQKLLGIFTEAVYSHPVVWSEIGYAGPAYPRGYVRVGLHDIDPWEAIMDV</sequence>
<organism evidence="1 2">
    <name type="scientific">Fodinisporobacter ferrooxydans</name>
    <dbReference type="NCBI Taxonomy" id="2901836"/>
    <lineage>
        <taxon>Bacteria</taxon>
        <taxon>Bacillati</taxon>
        <taxon>Bacillota</taxon>
        <taxon>Bacilli</taxon>
        <taxon>Bacillales</taxon>
        <taxon>Alicyclobacillaceae</taxon>
        <taxon>Fodinisporobacter</taxon>
    </lineage>
</organism>
<evidence type="ECO:0000313" key="1">
    <source>
        <dbReference type="EMBL" id="UOF92676.1"/>
    </source>
</evidence>
<dbReference type="InterPro" id="IPR027056">
    <property type="entry name" value="Gluconate_2DH_su3"/>
</dbReference>
<keyword evidence="2" id="KW-1185">Reference proteome</keyword>